<organism evidence="1 2">
    <name type="scientific">Dyadobacter koreensis</name>
    <dbReference type="NCBI Taxonomy" id="408657"/>
    <lineage>
        <taxon>Bacteria</taxon>
        <taxon>Pseudomonadati</taxon>
        <taxon>Bacteroidota</taxon>
        <taxon>Cytophagia</taxon>
        <taxon>Cytophagales</taxon>
        <taxon>Spirosomataceae</taxon>
        <taxon>Dyadobacter</taxon>
    </lineage>
</organism>
<proteinExistence type="predicted"/>
<gene>
    <name evidence="1" type="ORF">SAMN04487995_0252</name>
</gene>
<evidence type="ECO:0000313" key="1">
    <source>
        <dbReference type="EMBL" id="SEI38460.1"/>
    </source>
</evidence>
<dbReference type="Proteomes" id="UP000199532">
    <property type="component" value="Unassembled WGS sequence"/>
</dbReference>
<name>A0A1H6QG62_9BACT</name>
<reference evidence="1 2" key="1">
    <citation type="submission" date="2016-10" db="EMBL/GenBank/DDBJ databases">
        <authorList>
            <person name="de Groot N.N."/>
        </authorList>
    </citation>
    <scope>NUCLEOTIDE SEQUENCE [LARGE SCALE GENOMIC DNA]</scope>
    <source>
        <strain evidence="1 2">DSM 19938</strain>
    </source>
</reference>
<dbReference type="EMBL" id="FNXY01000001">
    <property type="protein sequence ID" value="SEI38460.1"/>
    <property type="molecule type" value="Genomic_DNA"/>
</dbReference>
<dbReference type="AlphaFoldDB" id="A0A1H6QG62"/>
<protein>
    <submittedName>
        <fullName evidence="1">Uncharacterized protein</fullName>
    </submittedName>
</protein>
<accession>A0A1H6QG62</accession>
<keyword evidence="2" id="KW-1185">Reference proteome</keyword>
<sequence length="225" mass="25443">MPQKARLLNNLLGHGLWMENDTSEKTFRKHPIKIAYLSRDDQSKKLADGYLYAKELELYLTIPDRRKFKRAAVAGDDHFNSDFTHHEDGVYMSSISKASKETGNSTIYEFRASAIVKADKLPAGNDQLSMVFKSRFSLMLQKLAETNQPWYLTRLFEDNPSEKPHVDLASSNAGNMLINSDKNRMASFTLSGLVPTNSKPLQVKTPKGNIWANLVSRSAGAIRFW</sequence>
<evidence type="ECO:0000313" key="2">
    <source>
        <dbReference type="Proteomes" id="UP000199532"/>
    </source>
</evidence>
<dbReference type="STRING" id="408657.SAMN04487995_0252"/>